<dbReference type="OrthoDB" id="9801455at2"/>
<dbReference type="Pfam" id="PF04616">
    <property type="entry name" value="Glyco_hydro_43"/>
    <property type="match status" value="1"/>
</dbReference>
<dbReference type="Gene3D" id="2.115.10.20">
    <property type="entry name" value="Glycosyl hydrolase domain, family 43"/>
    <property type="match status" value="1"/>
</dbReference>
<reference evidence="5 6" key="1">
    <citation type="submission" date="2019-01" db="EMBL/GenBank/DDBJ databases">
        <title>Nocardioides guangzhouensis sp. nov., an actinobacterium isolated from soil.</title>
        <authorList>
            <person name="Fu Y."/>
            <person name="Cai Y."/>
            <person name="Lin Z."/>
            <person name="Chen P."/>
        </authorList>
    </citation>
    <scope>NUCLEOTIDE SEQUENCE [LARGE SCALE GENOMIC DNA]</scope>
    <source>
        <strain evidence="5 6">130</strain>
    </source>
</reference>
<keyword evidence="2 4" id="KW-0378">Hydrolase</keyword>
<dbReference type="GO" id="GO:0005975">
    <property type="term" value="P:carbohydrate metabolic process"/>
    <property type="evidence" value="ECO:0007669"/>
    <property type="project" value="InterPro"/>
</dbReference>
<accession>A0A4Q4ZEG4</accession>
<dbReference type="CDD" id="cd08999">
    <property type="entry name" value="GH43_ABN-like"/>
    <property type="match status" value="1"/>
</dbReference>
<dbReference type="GO" id="GO:0004553">
    <property type="term" value="F:hydrolase activity, hydrolyzing O-glycosyl compounds"/>
    <property type="evidence" value="ECO:0007669"/>
    <property type="project" value="InterPro"/>
</dbReference>
<dbReference type="InterPro" id="IPR051795">
    <property type="entry name" value="Glycosyl_Hydrlase_43"/>
</dbReference>
<dbReference type="EMBL" id="SDKM01000011">
    <property type="protein sequence ID" value="RYP86463.1"/>
    <property type="molecule type" value="Genomic_DNA"/>
</dbReference>
<dbReference type="PANTHER" id="PTHR42812">
    <property type="entry name" value="BETA-XYLOSIDASE"/>
    <property type="match status" value="1"/>
</dbReference>
<comment type="similarity">
    <text evidence="1 4">Belongs to the glycosyl hydrolase 43 family.</text>
</comment>
<sequence length="414" mass="46467">MSLLPSHDPAHGPGRPHGFVLAIVVAGVLTLVGAPGTAQAEVAVESVGVAHATGPAHRRPPAKGTVEERFVAGRPYTGTWADPTVMRVGRHWVAAATTTGGLHLPVMTSSDLRTWRPRPPLPHHRRFTARRQFNDGLPVKSRWSLTVRHRSRHTHRARPRMSQWAPSLARAGHRYLAAYSAAVALKPTRRSCIGIATAAHPLGPYRDTRRRPLVCYRRSARGVIDPEIFRDPATGRRYLLWKQEGIAGKQRPMLMTRRLDVTGTRFKAGSRPVRLLALRHRWVRSHRNGARYVRKHTWEGRVVENPSMVRFRGRLYLFYSGNAYATKRYATGYAICRTPVGPCRRPVRRPVLTSRGRIAGPGGADAFVGRAGRLRLMYASWDAGRVRRGNGTRRMHIATLRARRNGTLVLLRRR</sequence>
<evidence type="ECO:0000313" key="5">
    <source>
        <dbReference type="EMBL" id="RYP86463.1"/>
    </source>
</evidence>
<gene>
    <name evidence="5" type="ORF">EKO23_09165</name>
</gene>
<evidence type="ECO:0000313" key="6">
    <source>
        <dbReference type="Proteomes" id="UP000295198"/>
    </source>
</evidence>
<dbReference type="InterPro" id="IPR023296">
    <property type="entry name" value="Glyco_hydro_beta-prop_sf"/>
</dbReference>
<dbReference type="Proteomes" id="UP000295198">
    <property type="component" value="Unassembled WGS sequence"/>
</dbReference>
<protein>
    <recommendedName>
        <fullName evidence="7">Glycosyl hydrolase family 43</fullName>
    </recommendedName>
</protein>
<keyword evidence="6" id="KW-1185">Reference proteome</keyword>
<evidence type="ECO:0000256" key="2">
    <source>
        <dbReference type="ARBA" id="ARBA00022801"/>
    </source>
</evidence>
<dbReference type="InterPro" id="IPR006710">
    <property type="entry name" value="Glyco_hydro_43"/>
</dbReference>
<comment type="caution">
    <text evidence="5">The sequence shown here is derived from an EMBL/GenBank/DDBJ whole genome shotgun (WGS) entry which is preliminary data.</text>
</comment>
<proteinExistence type="inferred from homology"/>
<organism evidence="5 6">
    <name type="scientific">Nocardioides guangzhouensis</name>
    <dbReference type="NCBI Taxonomy" id="2497878"/>
    <lineage>
        <taxon>Bacteria</taxon>
        <taxon>Bacillati</taxon>
        <taxon>Actinomycetota</taxon>
        <taxon>Actinomycetes</taxon>
        <taxon>Propionibacteriales</taxon>
        <taxon>Nocardioidaceae</taxon>
        <taxon>Nocardioides</taxon>
    </lineage>
</organism>
<dbReference type="PANTHER" id="PTHR42812:SF5">
    <property type="entry name" value="ENDO-ARABINASE"/>
    <property type="match status" value="1"/>
</dbReference>
<dbReference type="SUPFAM" id="SSF75005">
    <property type="entry name" value="Arabinanase/levansucrase/invertase"/>
    <property type="match status" value="1"/>
</dbReference>
<evidence type="ECO:0000256" key="3">
    <source>
        <dbReference type="ARBA" id="ARBA00023295"/>
    </source>
</evidence>
<name>A0A4Q4ZEG4_9ACTN</name>
<evidence type="ECO:0008006" key="7">
    <source>
        <dbReference type="Google" id="ProtNLM"/>
    </source>
</evidence>
<dbReference type="AlphaFoldDB" id="A0A4Q4ZEG4"/>
<keyword evidence="3 4" id="KW-0326">Glycosidase</keyword>
<evidence type="ECO:0000256" key="1">
    <source>
        <dbReference type="ARBA" id="ARBA00009865"/>
    </source>
</evidence>
<evidence type="ECO:0000256" key="4">
    <source>
        <dbReference type="RuleBase" id="RU361187"/>
    </source>
</evidence>